<evidence type="ECO:0000313" key="1">
    <source>
        <dbReference type="EMBL" id="GIQ61513.1"/>
    </source>
</evidence>
<protein>
    <submittedName>
        <fullName evidence="1">Uncharacterized protein</fullName>
    </submittedName>
</protein>
<evidence type="ECO:0000313" key="2">
    <source>
        <dbReference type="Proteomes" id="UP000680304"/>
    </source>
</evidence>
<dbReference type="RefSeq" id="WP_213526724.1">
    <property type="nucleotide sequence ID" value="NZ_BOVJ01000003.1"/>
</dbReference>
<keyword evidence="2" id="KW-1185">Reference proteome</keyword>
<reference evidence="1 2" key="1">
    <citation type="submission" date="2021-04" db="EMBL/GenBank/DDBJ databases">
        <title>Draft genome sequence of Paenibacillus cisolokensis, LC2-13A.</title>
        <authorList>
            <person name="Uke A."/>
            <person name="Chhe C."/>
            <person name="Baramee S."/>
            <person name="Kosugi A."/>
        </authorList>
    </citation>
    <scope>NUCLEOTIDE SEQUENCE [LARGE SCALE GENOMIC DNA]</scope>
    <source>
        <strain evidence="1 2">LC2-13A</strain>
    </source>
</reference>
<dbReference type="Proteomes" id="UP000680304">
    <property type="component" value="Unassembled WGS sequence"/>
</dbReference>
<gene>
    <name evidence="1" type="ORF">PACILC2_00810</name>
</gene>
<dbReference type="EMBL" id="BOVJ01000003">
    <property type="protein sequence ID" value="GIQ61513.1"/>
    <property type="molecule type" value="Genomic_DNA"/>
</dbReference>
<comment type="caution">
    <text evidence="1">The sequence shown here is derived from an EMBL/GenBank/DDBJ whole genome shotgun (WGS) entry which is preliminary data.</text>
</comment>
<accession>A0ABQ4N025</accession>
<proteinExistence type="predicted"/>
<name>A0ABQ4N025_9BACL</name>
<sequence length="83" mass="9263">MEIAVGHEVVCQTMRGLERGTVVSYPTEIRGTCGGDVAIIEATGAYWPLKKIVRKFGEADLLEEEKREIAKRYIAGHLDELPF</sequence>
<organism evidence="1 2">
    <name type="scientific">Paenibacillus cisolokensis</name>
    <dbReference type="NCBI Taxonomy" id="1658519"/>
    <lineage>
        <taxon>Bacteria</taxon>
        <taxon>Bacillati</taxon>
        <taxon>Bacillota</taxon>
        <taxon>Bacilli</taxon>
        <taxon>Bacillales</taxon>
        <taxon>Paenibacillaceae</taxon>
        <taxon>Paenibacillus</taxon>
    </lineage>
</organism>